<protein>
    <submittedName>
        <fullName evidence="3">Uncharacterized protein</fullName>
    </submittedName>
</protein>
<feature type="transmembrane region" description="Helical" evidence="2">
    <location>
        <begin position="21"/>
        <end position="42"/>
    </location>
</feature>
<evidence type="ECO:0000313" key="3">
    <source>
        <dbReference type="EMBL" id="GIJ59406.1"/>
    </source>
</evidence>
<feature type="region of interest" description="Disordered" evidence="1">
    <location>
        <begin position="178"/>
        <end position="201"/>
    </location>
</feature>
<name>A0A8J3ZD27_9ACTN</name>
<dbReference type="Proteomes" id="UP000612585">
    <property type="component" value="Unassembled WGS sequence"/>
</dbReference>
<evidence type="ECO:0000256" key="2">
    <source>
        <dbReference type="SAM" id="Phobius"/>
    </source>
</evidence>
<gene>
    <name evidence="3" type="ORF">Vau01_069220</name>
</gene>
<dbReference type="AlphaFoldDB" id="A0A8J3ZD27"/>
<evidence type="ECO:0000256" key="1">
    <source>
        <dbReference type="SAM" id="MobiDB-lite"/>
    </source>
</evidence>
<dbReference type="RefSeq" id="WP_239152083.1">
    <property type="nucleotide sequence ID" value="NZ_BOPG01000046.1"/>
</dbReference>
<organism evidence="3 4">
    <name type="scientific">Virgisporangium aurantiacum</name>
    <dbReference type="NCBI Taxonomy" id="175570"/>
    <lineage>
        <taxon>Bacteria</taxon>
        <taxon>Bacillati</taxon>
        <taxon>Actinomycetota</taxon>
        <taxon>Actinomycetes</taxon>
        <taxon>Micromonosporales</taxon>
        <taxon>Micromonosporaceae</taxon>
        <taxon>Virgisporangium</taxon>
    </lineage>
</organism>
<proteinExistence type="predicted"/>
<evidence type="ECO:0000313" key="4">
    <source>
        <dbReference type="Proteomes" id="UP000612585"/>
    </source>
</evidence>
<keyword evidence="2" id="KW-0812">Transmembrane</keyword>
<feature type="transmembrane region" description="Helical" evidence="2">
    <location>
        <begin position="48"/>
        <end position="69"/>
    </location>
</feature>
<comment type="caution">
    <text evidence="3">The sequence shown here is derived from an EMBL/GenBank/DDBJ whole genome shotgun (WGS) entry which is preliminary data.</text>
</comment>
<keyword evidence="2" id="KW-0472">Membrane</keyword>
<feature type="region of interest" description="Disordered" evidence="1">
    <location>
        <begin position="223"/>
        <end position="245"/>
    </location>
</feature>
<accession>A0A8J3ZD27</accession>
<reference evidence="3" key="1">
    <citation type="submission" date="2021-01" db="EMBL/GenBank/DDBJ databases">
        <title>Whole genome shotgun sequence of Virgisporangium aurantiacum NBRC 16421.</title>
        <authorList>
            <person name="Komaki H."/>
            <person name="Tamura T."/>
        </authorList>
    </citation>
    <scope>NUCLEOTIDE SEQUENCE</scope>
    <source>
        <strain evidence="3">NBRC 16421</strain>
    </source>
</reference>
<sequence length="245" mass="25817">MARTLARAPRWRRLIGRWCARYLPAEVVGTISAVASAYFAYLATGDRATAAIAGTIGENVGFYGVMAVIEWRRQGEMGPMGRQAKALRTIRVLSAEFGPAELIDSLLVRPGAMYVGPFVTGGITSGSLLGKIMADAVFYAVAIASFEIVQRRGGGGRGLAGAGAPAKKAMNGGRLAFAGSGDGPRRGGRGVPPHDRGVARGRTALRHEVQRVPARAKAVEGAGVRVRDRVGQRAGRPVGNRGRRR</sequence>
<dbReference type="EMBL" id="BOPG01000046">
    <property type="protein sequence ID" value="GIJ59406.1"/>
    <property type="molecule type" value="Genomic_DNA"/>
</dbReference>
<keyword evidence="4" id="KW-1185">Reference proteome</keyword>
<keyword evidence="2" id="KW-1133">Transmembrane helix</keyword>